<organism evidence="1 2">
    <name type="scientific">Hydromonas duriensis</name>
    <dbReference type="NCBI Taxonomy" id="1527608"/>
    <lineage>
        <taxon>Bacteria</taxon>
        <taxon>Pseudomonadati</taxon>
        <taxon>Pseudomonadota</taxon>
        <taxon>Betaproteobacteria</taxon>
        <taxon>Burkholderiales</taxon>
        <taxon>Burkholderiaceae</taxon>
        <taxon>Hydromonas</taxon>
    </lineage>
</organism>
<reference evidence="1 2" key="1">
    <citation type="submission" date="2019-03" db="EMBL/GenBank/DDBJ databases">
        <title>Genomic Encyclopedia of Type Strains, Phase IV (KMG-IV): sequencing the most valuable type-strain genomes for metagenomic binning, comparative biology and taxonomic classification.</title>
        <authorList>
            <person name="Goeker M."/>
        </authorList>
    </citation>
    <scope>NUCLEOTIDE SEQUENCE [LARGE SCALE GENOMIC DNA]</scope>
    <source>
        <strain evidence="1 2">DSM 102852</strain>
    </source>
</reference>
<keyword evidence="2" id="KW-1185">Reference proteome</keyword>
<proteinExistence type="predicted"/>
<dbReference type="RefSeq" id="WP_133621211.1">
    <property type="nucleotide sequence ID" value="NZ_SNZE01000022.1"/>
</dbReference>
<evidence type="ECO:0000313" key="1">
    <source>
        <dbReference type="EMBL" id="TDR30336.1"/>
    </source>
</evidence>
<evidence type="ECO:0000313" key="2">
    <source>
        <dbReference type="Proteomes" id="UP000294480"/>
    </source>
</evidence>
<comment type="caution">
    <text evidence="1">The sequence shown here is derived from an EMBL/GenBank/DDBJ whole genome shotgun (WGS) entry which is preliminary data.</text>
</comment>
<accession>A0A4R6Y1M8</accession>
<dbReference type="EMBL" id="SNZE01000022">
    <property type="protein sequence ID" value="TDR30336.1"/>
    <property type="molecule type" value="Genomic_DNA"/>
</dbReference>
<dbReference type="AlphaFoldDB" id="A0A4R6Y1M8"/>
<sequence length="142" mass="16532">MKQWNFMPHAAETLKAYHTAKQVFESIHPGQRYDDEIFVIAHTIIQSEKYAYLQLGLYWWAVKNILKRRGFFINGEVESPAMVFAYTIPESEQATVYAAFAFRDWFLDHCFLEAREHILDNETGETYVLGDDAHEASFITTA</sequence>
<dbReference type="OrthoDB" id="9151442at2"/>
<protein>
    <submittedName>
        <fullName evidence="1">Uncharacterized protein</fullName>
    </submittedName>
</protein>
<name>A0A4R6Y1M8_9BURK</name>
<dbReference type="Proteomes" id="UP000294480">
    <property type="component" value="Unassembled WGS sequence"/>
</dbReference>
<gene>
    <name evidence="1" type="ORF">DFR44_1225</name>
</gene>